<evidence type="ECO:0000313" key="3">
    <source>
        <dbReference type="Proteomes" id="UP000294772"/>
    </source>
</evidence>
<accession>A0AA46DE40</accession>
<sequence length="78" mass="9145">MVAYGVYRDVAQRAGVSVDPKSERYVAQLLERERMALEREVSDYANLSEELRQKLESIPELQQPFDFVSLLDRLRSRQ</sequence>
<gene>
    <name evidence="2" type="ORF">EV676_104172</name>
</gene>
<evidence type="ECO:0000313" key="2">
    <source>
        <dbReference type="EMBL" id="TCP07617.1"/>
    </source>
</evidence>
<keyword evidence="1" id="KW-0175">Coiled coil</keyword>
<reference evidence="2 3" key="1">
    <citation type="submission" date="2019-03" db="EMBL/GenBank/DDBJ databases">
        <title>Genomic Encyclopedia of Type Strains, Phase IV (KMG-IV): sequencing the most valuable type-strain genomes for metagenomic binning, comparative biology and taxonomic classification.</title>
        <authorList>
            <person name="Goeker M."/>
        </authorList>
    </citation>
    <scope>NUCLEOTIDE SEQUENCE [LARGE SCALE GENOMIC DNA]</scope>
    <source>
        <strain evidence="2 3">DSM 15264</strain>
    </source>
</reference>
<comment type="caution">
    <text evidence="2">The sequence shown here is derived from an EMBL/GenBank/DDBJ whole genome shotgun (WGS) entry which is preliminary data.</text>
</comment>
<dbReference type="AlphaFoldDB" id="A0AA46DE40"/>
<feature type="coiled-coil region" evidence="1">
    <location>
        <begin position="27"/>
        <end position="54"/>
    </location>
</feature>
<dbReference type="EMBL" id="SLXF01000004">
    <property type="protein sequence ID" value="TCP07617.1"/>
    <property type="molecule type" value="Genomic_DNA"/>
</dbReference>
<organism evidence="2 3">
    <name type="scientific">Caldimonas thermodepolymerans</name>
    <dbReference type="NCBI Taxonomy" id="215580"/>
    <lineage>
        <taxon>Bacteria</taxon>
        <taxon>Pseudomonadati</taxon>
        <taxon>Pseudomonadota</taxon>
        <taxon>Betaproteobacteria</taxon>
        <taxon>Burkholderiales</taxon>
        <taxon>Sphaerotilaceae</taxon>
        <taxon>Caldimonas</taxon>
    </lineage>
</organism>
<protein>
    <submittedName>
        <fullName evidence="2">Uncharacterized protein</fullName>
    </submittedName>
</protein>
<evidence type="ECO:0000256" key="1">
    <source>
        <dbReference type="SAM" id="Coils"/>
    </source>
</evidence>
<dbReference type="Proteomes" id="UP000294772">
    <property type="component" value="Unassembled WGS sequence"/>
</dbReference>
<proteinExistence type="predicted"/>
<name>A0AA46DE40_9BURK</name>